<evidence type="ECO:0000256" key="4">
    <source>
        <dbReference type="ARBA" id="ARBA00023125"/>
    </source>
</evidence>
<evidence type="ECO:0000259" key="6">
    <source>
        <dbReference type="PROSITE" id="PS50901"/>
    </source>
</evidence>
<evidence type="ECO:0000256" key="5">
    <source>
        <dbReference type="PROSITE-ProRule" id="PRU00289"/>
    </source>
</evidence>
<accession>A0A257LST3</accession>
<dbReference type="PROSITE" id="PS50901">
    <property type="entry name" value="FTSK"/>
    <property type="match status" value="1"/>
</dbReference>
<dbReference type="InterPro" id="IPR050206">
    <property type="entry name" value="FtsK/SpoIIIE/SftA"/>
</dbReference>
<dbReference type="Proteomes" id="UP000216312">
    <property type="component" value="Unassembled WGS sequence"/>
</dbReference>
<dbReference type="InterPro" id="IPR036388">
    <property type="entry name" value="WH-like_DNA-bd_sf"/>
</dbReference>
<dbReference type="AlphaFoldDB" id="A0A257LST3"/>
<keyword evidence="3 5" id="KW-0067">ATP-binding</keyword>
<evidence type="ECO:0000256" key="3">
    <source>
        <dbReference type="ARBA" id="ARBA00022840"/>
    </source>
</evidence>
<dbReference type="SUPFAM" id="SSF46785">
    <property type="entry name" value="Winged helix' DNA-binding domain"/>
    <property type="match status" value="1"/>
</dbReference>
<dbReference type="Pfam" id="PF17854">
    <property type="entry name" value="FtsK_alpha"/>
    <property type="match status" value="1"/>
</dbReference>
<protein>
    <recommendedName>
        <fullName evidence="6">FtsK domain-containing protein</fullName>
    </recommendedName>
</protein>
<dbReference type="Gene3D" id="3.40.50.300">
    <property type="entry name" value="P-loop containing nucleotide triphosphate hydrolases"/>
    <property type="match status" value="1"/>
</dbReference>
<feature type="domain" description="FtsK" evidence="6">
    <location>
        <begin position="15"/>
        <end position="208"/>
    </location>
</feature>
<dbReference type="Pfam" id="PF01580">
    <property type="entry name" value="FtsK_SpoIIIE"/>
    <property type="match status" value="1"/>
</dbReference>
<organism evidence="7 8">
    <name type="scientific">candidate division WOR-3 bacterium 4484_18</name>
    <dbReference type="NCBI Taxonomy" id="2020626"/>
    <lineage>
        <taxon>Bacteria</taxon>
        <taxon>Bacteria division WOR-3</taxon>
    </lineage>
</organism>
<evidence type="ECO:0000313" key="7">
    <source>
        <dbReference type="EMBL" id="OYV02664.1"/>
    </source>
</evidence>
<comment type="caution">
    <text evidence="7">The sequence shown here is derived from an EMBL/GenBank/DDBJ whole genome shotgun (WGS) entry which is preliminary data.</text>
</comment>
<name>A0A257LST3_UNCW3</name>
<dbReference type="SMART" id="SM00843">
    <property type="entry name" value="Ftsk_gamma"/>
    <property type="match status" value="1"/>
</dbReference>
<keyword evidence="4" id="KW-0238">DNA-binding</keyword>
<comment type="similarity">
    <text evidence="1">Belongs to the FtsK/SpoIIIE/SftA family.</text>
</comment>
<dbReference type="GO" id="GO:0003677">
    <property type="term" value="F:DNA binding"/>
    <property type="evidence" value="ECO:0007669"/>
    <property type="project" value="UniProtKB-KW"/>
</dbReference>
<dbReference type="InterPro" id="IPR036390">
    <property type="entry name" value="WH_DNA-bd_sf"/>
</dbReference>
<evidence type="ECO:0000256" key="2">
    <source>
        <dbReference type="ARBA" id="ARBA00022741"/>
    </source>
</evidence>
<dbReference type="Pfam" id="PF09397">
    <property type="entry name" value="FtsK_gamma"/>
    <property type="match status" value="1"/>
</dbReference>
<evidence type="ECO:0000313" key="8">
    <source>
        <dbReference type="Proteomes" id="UP000216312"/>
    </source>
</evidence>
<dbReference type="PANTHER" id="PTHR22683">
    <property type="entry name" value="SPORULATION PROTEIN RELATED"/>
    <property type="match status" value="1"/>
</dbReference>
<reference evidence="8" key="1">
    <citation type="submission" date="2017-07" db="EMBL/GenBank/DDBJ databases">
        <title>Novel pathways for hydrocarbon cycling and metabolic interdependencies in hydrothermal sediment communities.</title>
        <authorList>
            <person name="Dombrowski N."/>
            <person name="Seitz K."/>
            <person name="Teske A."/>
            <person name="Baker B."/>
        </authorList>
    </citation>
    <scope>NUCLEOTIDE SEQUENCE [LARGE SCALE GENOMIC DNA]</scope>
</reference>
<dbReference type="InterPro" id="IPR027417">
    <property type="entry name" value="P-loop_NTPase"/>
</dbReference>
<dbReference type="InterPro" id="IPR018541">
    <property type="entry name" value="Ftsk_gamma"/>
</dbReference>
<feature type="non-terminal residue" evidence="7">
    <location>
        <position position="393"/>
    </location>
</feature>
<sequence length="393" mass="44197">MKSERVRVVAPIPGKSAIGIEIPNKDREYVYLKELLLSDLLPKQYKVFINTIVATLIFDKPPEEVRFLMIDPKGIELPVYNGIPHLIKPAIRSPKLALSALKNATTWMDYRYNEFAHVGARDIESYNKKMQPHMPYIVIIIDELADLMMVAPRDIETLITRLAQMSRAVGMHLVLATQRPSVDVITGLIKANFPARVAFQVASRTDSRTILDMNGAEKLLGKGDMLFIPPGKGLPIRIHGAYISTEEAKGIANLWAERHLRQLLAGRLPEAIATDIIQHDLIDAIVESNHPARDVRIEQFANSISPKYNIPGSQIAEVLQNIEYYPPLGMKPVAPSLPGEKPEPITSFEDEDPLFEEAKRLVIRHQVASVSMLQRHFKIGYARAGRLIDMLER</sequence>
<dbReference type="PANTHER" id="PTHR22683:SF41">
    <property type="entry name" value="DNA TRANSLOCASE FTSK"/>
    <property type="match status" value="1"/>
</dbReference>
<dbReference type="Gene3D" id="3.30.980.40">
    <property type="match status" value="1"/>
</dbReference>
<dbReference type="Gene3D" id="1.10.10.10">
    <property type="entry name" value="Winged helix-like DNA-binding domain superfamily/Winged helix DNA-binding domain"/>
    <property type="match status" value="1"/>
</dbReference>
<keyword evidence="2 5" id="KW-0547">Nucleotide-binding</keyword>
<dbReference type="SUPFAM" id="SSF52540">
    <property type="entry name" value="P-loop containing nucleoside triphosphate hydrolases"/>
    <property type="match status" value="1"/>
</dbReference>
<dbReference type="GO" id="GO:0005524">
    <property type="term" value="F:ATP binding"/>
    <property type="evidence" value="ECO:0007669"/>
    <property type="project" value="UniProtKB-UniRule"/>
</dbReference>
<proteinExistence type="inferred from homology"/>
<feature type="binding site" evidence="5">
    <location>
        <begin position="39"/>
        <end position="46"/>
    </location>
    <ligand>
        <name>ATP</name>
        <dbReference type="ChEBI" id="CHEBI:30616"/>
    </ligand>
</feature>
<dbReference type="InterPro" id="IPR002543">
    <property type="entry name" value="FtsK_dom"/>
</dbReference>
<dbReference type="EMBL" id="NMUJ01000063">
    <property type="protein sequence ID" value="OYV02664.1"/>
    <property type="molecule type" value="Genomic_DNA"/>
</dbReference>
<dbReference type="InterPro" id="IPR041027">
    <property type="entry name" value="FtsK_alpha"/>
</dbReference>
<evidence type="ECO:0000256" key="1">
    <source>
        <dbReference type="ARBA" id="ARBA00006474"/>
    </source>
</evidence>
<gene>
    <name evidence="7" type="ORF">CGW93_04360</name>
</gene>